<reference evidence="2 3" key="1">
    <citation type="submission" date="2024-09" db="EMBL/GenBank/DDBJ databases">
        <authorList>
            <person name="Lee S.D."/>
        </authorList>
    </citation>
    <scope>NUCLEOTIDE SEQUENCE [LARGE SCALE GENOMIC DNA]</scope>
    <source>
        <strain evidence="2 3">N1-3</strain>
    </source>
</reference>
<evidence type="ECO:0000313" key="2">
    <source>
        <dbReference type="EMBL" id="MFC1434245.1"/>
    </source>
</evidence>
<evidence type="ECO:0000313" key="3">
    <source>
        <dbReference type="Proteomes" id="UP001592530"/>
    </source>
</evidence>
<organism evidence="2 3">
    <name type="scientific">Streptacidiphilus alkalitolerans</name>
    <dbReference type="NCBI Taxonomy" id="3342712"/>
    <lineage>
        <taxon>Bacteria</taxon>
        <taxon>Bacillati</taxon>
        <taxon>Actinomycetota</taxon>
        <taxon>Actinomycetes</taxon>
        <taxon>Kitasatosporales</taxon>
        <taxon>Streptomycetaceae</taxon>
        <taxon>Streptacidiphilus</taxon>
    </lineage>
</organism>
<evidence type="ECO:0008006" key="4">
    <source>
        <dbReference type="Google" id="ProtNLM"/>
    </source>
</evidence>
<comment type="caution">
    <text evidence="2">The sequence shown here is derived from an EMBL/GenBank/DDBJ whole genome shotgun (WGS) entry which is preliminary data.</text>
</comment>
<sequence>MGTSQVGGRIGRLLLAGGLLVGGTAGVLGLAACSSSSTSAGGGSTPSFSPDPRSFSGAPPTALESLAASAKAAVSASAASASAVASAFEASVSAESGRATAAAKAELAKVSGAGNATAEVGLTGLNRDRIGGLNAVIVNITNRSGGTASYAVKINFVDSAGKVVDTAVVGAEDLAAGQKAQPVAFSTKPAELALVPKLAQAQRY</sequence>
<accession>A0ABV6X7J1</accession>
<dbReference type="RefSeq" id="WP_380556613.1">
    <property type="nucleotide sequence ID" value="NZ_JBHEZY010000012.1"/>
</dbReference>
<proteinExistence type="predicted"/>
<evidence type="ECO:0000256" key="1">
    <source>
        <dbReference type="SAM" id="MobiDB-lite"/>
    </source>
</evidence>
<gene>
    <name evidence="2" type="ORF">ACEZDB_26735</name>
</gene>
<name>A0ABV6X7J1_9ACTN</name>
<feature type="region of interest" description="Disordered" evidence="1">
    <location>
        <begin position="40"/>
        <end position="60"/>
    </location>
</feature>
<dbReference type="Proteomes" id="UP001592530">
    <property type="component" value="Unassembled WGS sequence"/>
</dbReference>
<feature type="compositionally biased region" description="Low complexity" evidence="1">
    <location>
        <begin position="40"/>
        <end position="50"/>
    </location>
</feature>
<protein>
    <recommendedName>
        <fullName evidence="4">Lipoprotein</fullName>
    </recommendedName>
</protein>
<dbReference type="EMBL" id="JBHEZY010000012">
    <property type="protein sequence ID" value="MFC1434245.1"/>
    <property type="molecule type" value="Genomic_DNA"/>
</dbReference>